<dbReference type="EMBL" id="DSUT01000013">
    <property type="protein sequence ID" value="HGK27486.1"/>
    <property type="molecule type" value="Genomic_DNA"/>
</dbReference>
<gene>
    <name evidence="2" type="ORF">ENS41_00830</name>
</gene>
<accession>A0A7C4C9Z9</accession>
<sequence>MKRKLLFVAVLLLVFACDLPWSFDDFQPTGTPFNLNPAIELKSITGSLRHFSPVGQFALDLTAKSRTDTTAGDVLPAGLLFTSPRNTTQHMVMLKDHIIRVRAESVLVAGVFCCNERRAVPGPDDHLTLGPLTDNSGLRQIAELVRHKNISGSLALVQRAVWMVTDSSGLNQAYIDSLNALPAEGL</sequence>
<dbReference type="AlphaFoldDB" id="A0A7C4C9Z9"/>
<feature type="signal peptide" evidence="1">
    <location>
        <begin position="1"/>
        <end position="23"/>
    </location>
</feature>
<feature type="chain" id="PRO_5028257852" evidence="1">
    <location>
        <begin position="24"/>
        <end position="186"/>
    </location>
</feature>
<keyword evidence="1" id="KW-0732">Signal</keyword>
<dbReference type="PROSITE" id="PS51257">
    <property type="entry name" value="PROKAR_LIPOPROTEIN"/>
    <property type="match status" value="1"/>
</dbReference>
<protein>
    <submittedName>
        <fullName evidence="2">Uncharacterized protein</fullName>
    </submittedName>
</protein>
<name>A0A7C4C9Z9_UNCW3</name>
<proteinExistence type="predicted"/>
<comment type="caution">
    <text evidence="2">The sequence shown here is derived from an EMBL/GenBank/DDBJ whole genome shotgun (WGS) entry which is preliminary data.</text>
</comment>
<evidence type="ECO:0000313" key="2">
    <source>
        <dbReference type="EMBL" id="HGK27486.1"/>
    </source>
</evidence>
<evidence type="ECO:0000256" key="1">
    <source>
        <dbReference type="SAM" id="SignalP"/>
    </source>
</evidence>
<organism evidence="2">
    <name type="scientific">candidate division WOR-3 bacterium</name>
    <dbReference type="NCBI Taxonomy" id="2052148"/>
    <lineage>
        <taxon>Bacteria</taxon>
        <taxon>Bacteria division WOR-3</taxon>
    </lineage>
</organism>
<reference evidence="2" key="1">
    <citation type="journal article" date="2020" name="mSystems">
        <title>Genome- and Community-Level Interaction Insights into Carbon Utilization and Element Cycling Functions of Hydrothermarchaeota in Hydrothermal Sediment.</title>
        <authorList>
            <person name="Zhou Z."/>
            <person name="Liu Y."/>
            <person name="Xu W."/>
            <person name="Pan J."/>
            <person name="Luo Z.H."/>
            <person name="Li M."/>
        </authorList>
    </citation>
    <scope>NUCLEOTIDE SEQUENCE [LARGE SCALE GENOMIC DNA]</scope>
    <source>
        <strain evidence="2">SpSt-488</strain>
    </source>
</reference>